<dbReference type="PANTHER" id="PTHR11365:SF2">
    <property type="entry name" value="5-OXOPROLINASE"/>
    <property type="match status" value="1"/>
</dbReference>
<protein>
    <recommendedName>
        <fullName evidence="1">Hydantoinase/oxoprolinase N-terminal domain-containing protein</fullName>
    </recommendedName>
</protein>
<dbReference type="InterPro" id="IPR008040">
    <property type="entry name" value="Hydant_A_N"/>
</dbReference>
<feature type="non-terminal residue" evidence="2">
    <location>
        <position position="133"/>
    </location>
</feature>
<keyword evidence="3" id="KW-1185">Reference proteome</keyword>
<dbReference type="InterPro" id="IPR045079">
    <property type="entry name" value="Oxoprolinase-like"/>
</dbReference>
<dbReference type="EMBL" id="CALNXI010000614">
    <property type="protein sequence ID" value="CAH3030128.1"/>
    <property type="molecule type" value="Genomic_DNA"/>
</dbReference>
<evidence type="ECO:0000259" key="1">
    <source>
        <dbReference type="Pfam" id="PF05378"/>
    </source>
</evidence>
<gene>
    <name evidence="2" type="ORF">PEVE_00037435</name>
</gene>
<accession>A0ABN8MPS7</accession>
<name>A0ABN8MPS7_9CNID</name>
<evidence type="ECO:0000313" key="2">
    <source>
        <dbReference type="EMBL" id="CAH3030128.1"/>
    </source>
</evidence>
<dbReference type="PANTHER" id="PTHR11365">
    <property type="entry name" value="5-OXOPROLINASE RELATED"/>
    <property type="match status" value="1"/>
</dbReference>
<dbReference type="Proteomes" id="UP001159427">
    <property type="component" value="Unassembled WGS sequence"/>
</dbReference>
<reference evidence="2 3" key="1">
    <citation type="submission" date="2022-05" db="EMBL/GenBank/DDBJ databases">
        <authorList>
            <consortium name="Genoscope - CEA"/>
            <person name="William W."/>
        </authorList>
    </citation>
    <scope>NUCLEOTIDE SEQUENCE [LARGE SCALE GENOMIC DNA]</scope>
</reference>
<comment type="caution">
    <text evidence="2">The sequence shown here is derived from an EMBL/GenBank/DDBJ whole genome shotgun (WGS) entry which is preliminary data.</text>
</comment>
<proteinExistence type="predicted"/>
<organism evidence="2 3">
    <name type="scientific">Porites evermanni</name>
    <dbReference type="NCBI Taxonomy" id="104178"/>
    <lineage>
        <taxon>Eukaryota</taxon>
        <taxon>Metazoa</taxon>
        <taxon>Cnidaria</taxon>
        <taxon>Anthozoa</taxon>
        <taxon>Hexacorallia</taxon>
        <taxon>Scleractinia</taxon>
        <taxon>Fungiina</taxon>
        <taxon>Poritidae</taxon>
        <taxon>Porites</taxon>
    </lineage>
</organism>
<evidence type="ECO:0000313" key="3">
    <source>
        <dbReference type="Proteomes" id="UP001159427"/>
    </source>
</evidence>
<feature type="domain" description="Hydantoinase/oxoprolinase N-terminal" evidence="1">
    <location>
        <begin position="14"/>
        <end position="126"/>
    </location>
</feature>
<sequence length="133" mass="15003">MSSSGESLHKEKFRFAIDRGGTFTDVYSECPNGEVRVMKLLSVDPAYPDAPREGIRRILEQVTGVKMPADEQIDPKYIDWIRMGTTVATNALLERKGERMALVITEGFHDLLHIGNQTRPNIFDLKVICPEVL</sequence>
<dbReference type="Pfam" id="PF05378">
    <property type="entry name" value="Hydant_A_N"/>
    <property type="match status" value="1"/>
</dbReference>